<accession>A0A482M3X5</accession>
<sequence length="38" mass="4338">MVVSVRLMKQKVGKKRAYGIHFTSKHMLCSCVHRHALG</sequence>
<reference evidence="1" key="1">
    <citation type="submission" date="2018-09" db="EMBL/GenBank/DDBJ databases">
        <authorList>
            <person name="Zhou D."/>
        </authorList>
    </citation>
    <scope>NUCLEOTIDE SEQUENCE</scope>
    <source>
        <strain evidence="1">A1763</strain>
        <plasmid evidence="1">pA1763-KPC</plasmid>
    </source>
</reference>
<organism evidence="1">
    <name type="scientific">Klebsiella pneumoniae</name>
    <dbReference type="NCBI Taxonomy" id="573"/>
    <lineage>
        <taxon>Bacteria</taxon>
        <taxon>Pseudomonadati</taxon>
        <taxon>Pseudomonadota</taxon>
        <taxon>Gammaproteobacteria</taxon>
        <taxon>Enterobacterales</taxon>
        <taxon>Enterobacteriaceae</taxon>
        <taxon>Klebsiella/Raoultella group</taxon>
        <taxon>Klebsiella</taxon>
        <taxon>Klebsiella pneumoniae complex</taxon>
    </lineage>
</organism>
<protein>
    <submittedName>
        <fullName evidence="1">Uncharacterized protein</fullName>
    </submittedName>
</protein>
<dbReference type="EMBL" id="MH909340">
    <property type="protein sequence ID" value="QBQ67434.1"/>
    <property type="molecule type" value="Genomic_DNA"/>
</dbReference>
<evidence type="ECO:0000313" key="1">
    <source>
        <dbReference type="EMBL" id="QBQ67434.1"/>
    </source>
</evidence>
<keyword evidence="1" id="KW-0614">Plasmid</keyword>
<dbReference type="AlphaFoldDB" id="A0A482M3X5"/>
<name>A0A482M3X5_KLEPN</name>
<proteinExistence type="predicted"/>
<geneLocation type="plasmid" evidence="1">
    <name>pA1763-KPC</name>
</geneLocation>